<proteinExistence type="inferred from homology"/>
<keyword evidence="11" id="KW-1185">Reference proteome</keyword>
<evidence type="ECO:0000256" key="9">
    <source>
        <dbReference type="SAM" id="SignalP"/>
    </source>
</evidence>
<feature type="chain" id="PRO_5046148674" evidence="9">
    <location>
        <begin position="19"/>
        <end position="351"/>
    </location>
</feature>
<organism evidence="10 11">
    <name type="scientific">Paenibacillus terricola</name>
    <dbReference type="NCBI Taxonomy" id="2763503"/>
    <lineage>
        <taxon>Bacteria</taxon>
        <taxon>Bacillati</taxon>
        <taxon>Bacillota</taxon>
        <taxon>Bacilli</taxon>
        <taxon>Bacillales</taxon>
        <taxon>Paenibacillaceae</taxon>
        <taxon>Paenibacillus</taxon>
    </lineage>
</organism>
<feature type="transmembrane region" description="Helical" evidence="8">
    <location>
        <begin position="170"/>
        <end position="191"/>
    </location>
</feature>
<keyword evidence="7 8" id="KW-0472">Membrane</keyword>
<reference evidence="10 11" key="1">
    <citation type="submission" date="2020-09" db="EMBL/GenBank/DDBJ databases">
        <title>Paenibacillus sp. strain PR3 16S rRNA gene Genome sequencing and assembly.</title>
        <authorList>
            <person name="Kim J."/>
        </authorList>
    </citation>
    <scope>NUCLEOTIDE SEQUENCE [LARGE SCALE GENOMIC DNA]</scope>
    <source>
        <strain evidence="10 11">PR3</strain>
    </source>
</reference>
<evidence type="ECO:0000256" key="5">
    <source>
        <dbReference type="ARBA" id="ARBA00022692"/>
    </source>
</evidence>
<accession>A0ABR8N2S8</accession>
<dbReference type="NCBIfam" id="TIGR00912">
    <property type="entry name" value="2A0309"/>
    <property type="match status" value="1"/>
</dbReference>
<keyword evidence="6 8" id="KW-1133">Transmembrane helix</keyword>
<feature type="transmembrane region" description="Helical" evidence="8">
    <location>
        <begin position="203"/>
        <end position="225"/>
    </location>
</feature>
<dbReference type="Proteomes" id="UP000609346">
    <property type="component" value="Unassembled WGS sequence"/>
</dbReference>
<evidence type="ECO:0000256" key="1">
    <source>
        <dbReference type="ARBA" id="ARBA00004141"/>
    </source>
</evidence>
<protein>
    <submittedName>
        <fullName evidence="10">Endospore germination permease</fullName>
    </submittedName>
</protein>
<evidence type="ECO:0000313" key="11">
    <source>
        <dbReference type="Proteomes" id="UP000609346"/>
    </source>
</evidence>
<gene>
    <name evidence="10" type="ORF">H8B09_18505</name>
</gene>
<keyword evidence="5 8" id="KW-0812">Transmembrane</keyword>
<feature type="transmembrane region" description="Helical" evidence="8">
    <location>
        <begin position="131"/>
        <end position="150"/>
    </location>
</feature>
<feature type="transmembrane region" description="Helical" evidence="8">
    <location>
        <begin position="28"/>
        <end position="47"/>
    </location>
</feature>
<feature type="transmembrane region" description="Helical" evidence="8">
    <location>
        <begin position="105"/>
        <end position="124"/>
    </location>
</feature>
<dbReference type="EMBL" id="JACXZA010000004">
    <property type="protein sequence ID" value="MBD3920764.1"/>
    <property type="molecule type" value="Genomic_DNA"/>
</dbReference>
<comment type="subcellular location">
    <subcellularLocation>
        <location evidence="1">Membrane</location>
        <topology evidence="1">Multi-pass membrane protein</topology>
    </subcellularLocation>
</comment>
<evidence type="ECO:0000256" key="3">
    <source>
        <dbReference type="ARBA" id="ARBA00022448"/>
    </source>
</evidence>
<comment type="caution">
    <text evidence="10">The sequence shown here is derived from an EMBL/GenBank/DDBJ whole genome shotgun (WGS) entry which is preliminary data.</text>
</comment>
<evidence type="ECO:0000256" key="2">
    <source>
        <dbReference type="ARBA" id="ARBA00007998"/>
    </source>
</evidence>
<keyword evidence="4" id="KW-0309">Germination</keyword>
<dbReference type="Pfam" id="PF03845">
    <property type="entry name" value="Spore_permease"/>
    <property type="match status" value="1"/>
</dbReference>
<evidence type="ECO:0000256" key="6">
    <source>
        <dbReference type="ARBA" id="ARBA00022989"/>
    </source>
</evidence>
<feature type="transmembrane region" description="Helical" evidence="8">
    <location>
        <begin position="320"/>
        <end position="342"/>
    </location>
</feature>
<evidence type="ECO:0000256" key="7">
    <source>
        <dbReference type="ARBA" id="ARBA00023136"/>
    </source>
</evidence>
<dbReference type="PANTHER" id="PTHR34975">
    <property type="entry name" value="SPORE GERMINATION PROTEIN A2"/>
    <property type="match status" value="1"/>
</dbReference>
<keyword evidence="3" id="KW-0813">Transport</keyword>
<evidence type="ECO:0000313" key="10">
    <source>
        <dbReference type="EMBL" id="MBD3920764.1"/>
    </source>
</evidence>
<evidence type="ECO:0000256" key="8">
    <source>
        <dbReference type="SAM" id="Phobius"/>
    </source>
</evidence>
<feature type="transmembrane region" description="Helical" evidence="8">
    <location>
        <begin position="291"/>
        <end position="308"/>
    </location>
</feature>
<dbReference type="PANTHER" id="PTHR34975:SF2">
    <property type="entry name" value="SPORE GERMINATION PROTEIN A2"/>
    <property type="match status" value="1"/>
</dbReference>
<comment type="similarity">
    <text evidence="2">Belongs to the amino acid-polyamine-organocation (APC) superfamily. Spore germination protein (SGP) (TC 2.A.3.9) family.</text>
</comment>
<feature type="signal peptide" evidence="9">
    <location>
        <begin position="1"/>
        <end position="18"/>
    </location>
</feature>
<feature type="transmembrane region" description="Helical" evidence="8">
    <location>
        <begin position="245"/>
        <end position="270"/>
    </location>
</feature>
<feature type="transmembrane region" description="Helical" evidence="8">
    <location>
        <begin position="59"/>
        <end position="85"/>
    </location>
</feature>
<evidence type="ECO:0000256" key="4">
    <source>
        <dbReference type="ARBA" id="ARBA00022544"/>
    </source>
</evidence>
<sequence>MLFLSLLATATLSSPSLAYNVSHTDMWMTPIIGCVTGFASIYIALSLHRRYPGRTIVQYCELILGPVVGKFISLTFLIVCLMMNANQLRQFSELMSMAFMPNTPLVVFACTMVLVSSIAVRLGVEIIGRLALSLTPLIVVIVVVLILPLIKEMEPDRILPIFSQGAAPVLRGAITLQLWYPMYMYASMFLPYLSKHDQNKGRLYWAVGWSVVTFTLTFLYVLMALGTATNFFSYPFLQLSRYVSIASFMTHLDSLIMIVWVMDVFIRTIVMYYAATSGLAQWFKLSSYKPLTLPVGLAIILLAFWSIPDATTYNYSLGHIILFYYIYAHLCIPIVLFATALLRGSSPKIPT</sequence>
<keyword evidence="9" id="KW-0732">Signal</keyword>
<dbReference type="InterPro" id="IPR004761">
    <property type="entry name" value="Spore_GerAB"/>
</dbReference>
<name>A0ABR8N2S8_9BACL</name>